<accession>A0A8J2KD76</accession>
<comment type="caution">
    <text evidence="1">The sequence shown here is derived from an EMBL/GenBank/DDBJ whole genome shotgun (WGS) entry which is preliminary data.</text>
</comment>
<feature type="non-terminal residue" evidence="1">
    <location>
        <position position="1"/>
    </location>
</feature>
<proteinExistence type="predicted"/>
<gene>
    <name evidence="1" type="ORF">AFUS01_LOCUS24851</name>
</gene>
<keyword evidence="2" id="KW-1185">Reference proteome</keyword>
<dbReference type="EMBL" id="CAJVCH010314174">
    <property type="protein sequence ID" value="CAG7786277.1"/>
    <property type="molecule type" value="Genomic_DNA"/>
</dbReference>
<protein>
    <submittedName>
        <fullName evidence="1">Uncharacterized protein</fullName>
    </submittedName>
</protein>
<name>A0A8J2KD76_9HEXA</name>
<evidence type="ECO:0000313" key="1">
    <source>
        <dbReference type="EMBL" id="CAG7786277.1"/>
    </source>
</evidence>
<sequence length="41" mass="4802">MQGKCPKSWETCCSEFTKWKWTLTARNIFSVNHNLITRVVG</sequence>
<dbReference type="AlphaFoldDB" id="A0A8J2KD76"/>
<evidence type="ECO:0000313" key="2">
    <source>
        <dbReference type="Proteomes" id="UP000708208"/>
    </source>
</evidence>
<organism evidence="1 2">
    <name type="scientific">Allacma fusca</name>
    <dbReference type="NCBI Taxonomy" id="39272"/>
    <lineage>
        <taxon>Eukaryota</taxon>
        <taxon>Metazoa</taxon>
        <taxon>Ecdysozoa</taxon>
        <taxon>Arthropoda</taxon>
        <taxon>Hexapoda</taxon>
        <taxon>Collembola</taxon>
        <taxon>Symphypleona</taxon>
        <taxon>Sminthuridae</taxon>
        <taxon>Allacma</taxon>
    </lineage>
</organism>
<dbReference type="Proteomes" id="UP000708208">
    <property type="component" value="Unassembled WGS sequence"/>
</dbReference>
<reference evidence="1" key="1">
    <citation type="submission" date="2021-06" db="EMBL/GenBank/DDBJ databases">
        <authorList>
            <person name="Hodson N. C."/>
            <person name="Mongue J. A."/>
            <person name="Jaron S. K."/>
        </authorList>
    </citation>
    <scope>NUCLEOTIDE SEQUENCE</scope>
</reference>